<proteinExistence type="predicted"/>
<dbReference type="Proteomes" id="UP000011761">
    <property type="component" value="Unassembled WGS sequence"/>
</dbReference>
<dbReference type="KEGG" id="bcom:BAUCODRAFT_144875"/>
<dbReference type="eggNOG" id="ENOG502SV9F">
    <property type="taxonomic scope" value="Eukaryota"/>
</dbReference>
<evidence type="ECO:0000313" key="3">
    <source>
        <dbReference type="Proteomes" id="UP000011761"/>
    </source>
</evidence>
<dbReference type="OrthoDB" id="3939858at2759"/>
<feature type="region of interest" description="Disordered" evidence="1">
    <location>
        <begin position="739"/>
        <end position="806"/>
    </location>
</feature>
<reference evidence="2 3" key="1">
    <citation type="journal article" date="2012" name="PLoS Pathog.">
        <title>Diverse lifestyles and strategies of plant pathogenesis encoded in the genomes of eighteen Dothideomycetes fungi.</title>
        <authorList>
            <person name="Ohm R.A."/>
            <person name="Feau N."/>
            <person name="Henrissat B."/>
            <person name="Schoch C.L."/>
            <person name="Horwitz B.A."/>
            <person name="Barry K.W."/>
            <person name="Condon B.J."/>
            <person name="Copeland A.C."/>
            <person name="Dhillon B."/>
            <person name="Glaser F."/>
            <person name="Hesse C.N."/>
            <person name="Kosti I."/>
            <person name="LaButti K."/>
            <person name="Lindquist E.A."/>
            <person name="Lucas S."/>
            <person name="Salamov A.A."/>
            <person name="Bradshaw R.E."/>
            <person name="Ciuffetti L."/>
            <person name="Hamelin R.C."/>
            <person name="Kema G.H.J."/>
            <person name="Lawrence C."/>
            <person name="Scott J.A."/>
            <person name="Spatafora J.W."/>
            <person name="Turgeon B.G."/>
            <person name="de Wit P.J.G.M."/>
            <person name="Zhong S."/>
            <person name="Goodwin S.B."/>
            <person name="Grigoriev I.V."/>
        </authorList>
    </citation>
    <scope>NUCLEOTIDE SEQUENCE [LARGE SCALE GENOMIC DNA]</scope>
    <source>
        <strain evidence="2 3">UAMH 10762</strain>
    </source>
</reference>
<feature type="compositionally biased region" description="Low complexity" evidence="1">
    <location>
        <begin position="905"/>
        <end position="918"/>
    </location>
</feature>
<evidence type="ECO:0000313" key="2">
    <source>
        <dbReference type="EMBL" id="EMC99453.1"/>
    </source>
</evidence>
<feature type="compositionally biased region" description="Polar residues" evidence="1">
    <location>
        <begin position="995"/>
        <end position="1004"/>
    </location>
</feature>
<feature type="region of interest" description="Disordered" evidence="1">
    <location>
        <begin position="982"/>
        <end position="1015"/>
    </location>
</feature>
<feature type="region of interest" description="Disordered" evidence="1">
    <location>
        <begin position="832"/>
        <end position="933"/>
    </location>
</feature>
<keyword evidence="3" id="KW-1185">Reference proteome</keyword>
<accession>M2N601</accession>
<feature type="compositionally biased region" description="Low complexity" evidence="1">
    <location>
        <begin position="860"/>
        <end position="875"/>
    </location>
</feature>
<dbReference type="EMBL" id="KB445551">
    <property type="protein sequence ID" value="EMC99453.1"/>
    <property type="molecule type" value="Genomic_DNA"/>
</dbReference>
<dbReference type="HOGENOM" id="CLU_292032_0_0_1"/>
<dbReference type="RefSeq" id="XP_007673171.1">
    <property type="nucleotide sequence ID" value="XM_007674981.1"/>
</dbReference>
<name>M2N601_BAUPA</name>
<feature type="compositionally biased region" description="Polar residues" evidence="1">
    <location>
        <begin position="739"/>
        <end position="752"/>
    </location>
</feature>
<feature type="compositionally biased region" description="Polar residues" evidence="1">
    <location>
        <begin position="759"/>
        <end position="775"/>
    </location>
</feature>
<dbReference type="GeneID" id="19108540"/>
<sequence>MTCNEDAYYNFVSSVPDAQGFCETYVNYPNTTLVVEYTPTSTYTNLYTTAVVTSTEIVRTTPGSTVTVTQTVGVVKRDAQVTQHARWNQAQMASALSLFQRQYAAGSPSSTSMNASAAAASTASAFSSACVCHTAIGGPVITSTYTNEAITTTLAAFGLTTTTTTSTHTDATSLTTTTIVISAPPSSTSNAATTATAATTSSPVGATPTAQAIVCPDDDGQTVSQMVGLERFEYMVNCSTELTSTNFYGALSYSTFGQCIGACSSADAYFSSPVCQGVSYGHSANVDGYNCFLKTSSNGSVPDPGFDSAELLRVWVPEPDGSTSTESAPFATATPTQNASQLSAMMSSMMGDSTSNIPMITPGPAYPVSGMLVNAGAPTMYSTYVSNGTTFSTGTVYSTSYTSGNSWFVSYYTSSSLAWAAATTEYAISAQETQVSSSSSSSSSMSSGANGESYEITVTNSTVYYPEGYNVTEVISNQTYAANGSLITSSATTLFFSYQTASGASGGASSGAMASVSATVTAASSAASAFTSTSYYSTQTVIVNNGSAEGASAFAASGAVASSAFASTSANTIVESFAIGGSSGFALSGVFTQTANVTSNAVTATAAIANSNGVGGASSFAASGNIGNLTSMVTTSTTVIVGSAGIGGESIFAASGLITSAPASASVTVIVNSGNSAGVSEFMANGSIGGIAGSSGTALSGALATLSSPPFSDSGAPRAGTYSTTTMPMYTGPAYTPLSPESLSENTSTFTDSGLPRQGTYSLPASPTDTNTFTDSGLPRQGTYAPPLATGPAPYPSFGNAPRNGSYSVGTAPLGTAPIGPGTGLPLPLPPHAGGPFIPASSPSASVDFTGAPRNGTYSTGTAPPGHGTGLPLGPFQNGPPLFPPFIPASAPSSGYVAPTTANGSAPAPTSPAESPFSNSELPRNGSYSTSPPSGTGILLYTAPPSPTACANATMATMTIFSTTTVYGCAATCPPSGYGYGGSPQAFGPPWAPNPSRSASTGWGSHNEGRRREED</sequence>
<evidence type="ECO:0000256" key="1">
    <source>
        <dbReference type="SAM" id="MobiDB-lite"/>
    </source>
</evidence>
<organism evidence="2 3">
    <name type="scientific">Baudoinia panamericana (strain UAMH 10762)</name>
    <name type="common">Angels' share fungus</name>
    <name type="synonym">Baudoinia compniacensis (strain UAMH 10762)</name>
    <dbReference type="NCBI Taxonomy" id="717646"/>
    <lineage>
        <taxon>Eukaryota</taxon>
        <taxon>Fungi</taxon>
        <taxon>Dikarya</taxon>
        <taxon>Ascomycota</taxon>
        <taxon>Pezizomycotina</taxon>
        <taxon>Dothideomycetes</taxon>
        <taxon>Dothideomycetidae</taxon>
        <taxon>Mycosphaerellales</taxon>
        <taxon>Teratosphaeriaceae</taxon>
        <taxon>Baudoinia</taxon>
    </lineage>
</organism>
<dbReference type="AlphaFoldDB" id="M2N601"/>
<protein>
    <submittedName>
        <fullName evidence="2">Uncharacterized protein</fullName>
    </submittedName>
</protein>
<dbReference type="OMA" id="ARESNNC"/>
<gene>
    <name evidence="2" type="ORF">BAUCODRAFT_144875</name>
</gene>